<dbReference type="Proteomes" id="UP000176571">
    <property type="component" value="Unassembled WGS sequence"/>
</dbReference>
<accession>A0A1G1Z962</accession>
<sequence>MIGQYPKSGPSKKYLYSKFYILNSNKGFTLIEIAITVAIVGVLLGIIIFAINPAQYLARGRDTQRKGDSLSILSVIGQRAADNKGVFETGCAAGVIPATTTKMATGVGNYDIGPCLVPAYLSKLPFDPTATGAHWTSTTDYDTGYNLSKDVTTGRITISAPSAELEVITYTR</sequence>
<keyword evidence="1" id="KW-0472">Membrane</keyword>
<protein>
    <recommendedName>
        <fullName evidence="4">Type II secretion system protein GspG C-terminal domain-containing protein</fullName>
    </recommendedName>
</protein>
<evidence type="ECO:0000256" key="1">
    <source>
        <dbReference type="SAM" id="Phobius"/>
    </source>
</evidence>
<comment type="caution">
    <text evidence="2">The sequence shown here is derived from an EMBL/GenBank/DDBJ whole genome shotgun (WGS) entry which is preliminary data.</text>
</comment>
<keyword evidence="1" id="KW-1133">Transmembrane helix</keyword>
<dbReference type="Gene3D" id="3.30.700.10">
    <property type="entry name" value="Glycoprotein, Type 4 Pilin"/>
    <property type="match status" value="1"/>
</dbReference>
<dbReference type="STRING" id="1797693.A3F99_01595"/>
<dbReference type="EMBL" id="MHJB01000017">
    <property type="protein sequence ID" value="OGY61193.1"/>
    <property type="molecule type" value="Genomic_DNA"/>
</dbReference>
<dbReference type="NCBIfam" id="TIGR02532">
    <property type="entry name" value="IV_pilin_GFxxxE"/>
    <property type="match status" value="1"/>
</dbReference>
<organism evidence="2 3">
    <name type="scientific">Candidatus Colwellbacteria bacterium RIFCSPLOWO2_12_FULL_43_11</name>
    <dbReference type="NCBI Taxonomy" id="1797693"/>
    <lineage>
        <taxon>Bacteria</taxon>
        <taxon>Candidatus Colwelliibacteriota</taxon>
    </lineage>
</organism>
<dbReference type="Pfam" id="PF07963">
    <property type="entry name" value="N_methyl"/>
    <property type="match status" value="1"/>
</dbReference>
<dbReference type="AlphaFoldDB" id="A0A1G1Z962"/>
<evidence type="ECO:0000313" key="3">
    <source>
        <dbReference type="Proteomes" id="UP000176571"/>
    </source>
</evidence>
<gene>
    <name evidence="2" type="ORF">A3F99_01595</name>
</gene>
<name>A0A1G1Z962_9BACT</name>
<keyword evidence="1" id="KW-0812">Transmembrane</keyword>
<evidence type="ECO:0000313" key="2">
    <source>
        <dbReference type="EMBL" id="OGY61193.1"/>
    </source>
</evidence>
<dbReference type="PROSITE" id="PS00409">
    <property type="entry name" value="PROKAR_NTER_METHYL"/>
    <property type="match status" value="1"/>
</dbReference>
<evidence type="ECO:0008006" key="4">
    <source>
        <dbReference type="Google" id="ProtNLM"/>
    </source>
</evidence>
<dbReference type="InterPro" id="IPR012902">
    <property type="entry name" value="N_methyl_site"/>
</dbReference>
<dbReference type="InterPro" id="IPR045584">
    <property type="entry name" value="Pilin-like"/>
</dbReference>
<feature type="transmembrane region" description="Helical" evidence="1">
    <location>
        <begin position="28"/>
        <end position="51"/>
    </location>
</feature>
<reference evidence="2 3" key="1">
    <citation type="journal article" date="2016" name="Nat. Commun.">
        <title>Thousands of microbial genomes shed light on interconnected biogeochemical processes in an aquifer system.</title>
        <authorList>
            <person name="Anantharaman K."/>
            <person name="Brown C.T."/>
            <person name="Hug L.A."/>
            <person name="Sharon I."/>
            <person name="Castelle C.J."/>
            <person name="Probst A.J."/>
            <person name="Thomas B.C."/>
            <person name="Singh A."/>
            <person name="Wilkins M.J."/>
            <person name="Karaoz U."/>
            <person name="Brodie E.L."/>
            <person name="Williams K.H."/>
            <person name="Hubbard S.S."/>
            <person name="Banfield J.F."/>
        </authorList>
    </citation>
    <scope>NUCLEOTIDE SEQUENCE [LARGE SCALE GENOMIC DNA]</scope>
</reference>
<proteinExistence type="predicted"/>
<dbReference type="SUPFAM" id="SSF54523">
    <property type="entry name" value="Pili subunits"/>
    <property type="match status" value="1"/>
</dbReference>